<evidence type="ECO:0000256" key="1">
    <source>
        <dbReference type="ARBA" id="ARBA00022801"/>
    </source>
</evidence>
<keyword evidence="1" id="KW-0378">Hydrolase</keyword>
<dbReference type="STRING" id="313628.LNTAR_13532"/>
<evidence type="ECO:0000313" key="3">
    <source>
        <dbReference type="EMBL" id="EDM28841.1"/>
    </source>
</evidence>
<dbReference type="EMBL" id="ABCK01000003">
    <property type="protein sequence ID" value="EDM28841.1"/>
    <property type="molecule type" value="Genomic_DNA"/>
</dbReference>
<evidence type="ECO:0000313" key="4">
    <source>
        <dbReference type="Proteomes" id="UP000004947"/>
    </source>
</evidence>
<sequence length="265" mass="29569">MSKYDKIDLWGDLYPNLPKRVTLTPFALESGEDFAAVLVLPGGGYGFCSEQEGDPVAAWFNSMGMSAFVLDYSVEPCRYPQPLNDARRAMQYIRTHAKKFNIDPNRVGVIGFSAGGHLAASLCNLHDEANIELSDELEAVSARPDLCILSYPVISWGEFVHEGSRGNLLGENPGEALLDHTSMENAVKPSTPPTFLWHTAEDEPVPVENSYLYAMALQKNKVPHELHVYPDGEHGVGLGMIDYRRDAHYSQWRHSCEKWLLKNGF</sequence>
<dbReference type="OrthoDB" id="9794725at2"/>
<dbReference type="InterPro" id="IPR050300">
    <property type="entry name" value="GDXG_lipolytic_enzyme"/>
</dbReference>
<accession>A6DGV8</accession>
<keyword evidence="4" id="KW-1185">Reference proteome</keyword>
<name>A6DGV8_9BACT</name>
<dbReference type="AlphaFoldDB" id="A6DGV8"/>
<dbReference type="Proteomes" id="UP000004947">
    <property type="component" value="Unassembled WGS sequence"/>
</dbReference>
<proteinExistence type="predicted"/>
<dbReference type="InterPro" id="IPR029058">
    <property type="entry name" value="AB_hydrolase_fold"/>
</dbReference>
<dbReference type="InterPro" id="IPR049492">
    <property type="entry name" value="BD-FAE-like_dom"/>
</dbReference>
<organism evidence="3 4">
    <name type="scientific">Lentisphaera araneosa HTCC2155</name>
    <dbReference type="NCBI Taxonomy" id="313628"/>
    <lineage>
        <taxon>Bacteria</taxon>
        <taxon>Pseudomonadati</taxon>
        <taxon>Lentisphaerota</taxon>
        <taxon>Lentisphaeria</taxon>
        <taxon>Lentisphaerales</taxon>
        <taxon>Lentisphaeraceae</taxon>
        <taxon>Lentisphaera</taxon>
    </lineage>
</organism>
<dbReference type="eggNOG" id="COG0657">
    <property type="taxonomic scope" value="Bacteria"/>
</dbReference>
<dbReference type="PANTHER" id="PTHR48081">
    <property type="entry name" value="AB HYDROLASE SUPERFAMILY PROTEIN C4A8.06C"/>
    <property type="match status" value="1"/>
</dbReference>
<feature type="domain" description="BD-FAE-like" evidence="2">
    <location>
        <begin position="33"/>
        <end position="214"/>
    </location>
</feature>
<comment type="caution">
    <text evidence="3">The sequence shown here is derived from an EMBL/GenBank/DDBJ whole genome shotgun (WGS) entry which is preliminary data.</text>
</comment>
<dbReference type="Pfam" id="PF20434">
    <property type="entry name" value="BD-FAE"/>
    <property type="match status" value="1"/>
</dbReference>
<evidence type="ECO:0000259" key="2">
    <source>
        <dbReference type="Pfam" id="PF20434"/>
    </source>
</evidence>
<dbReference type="Gene3D" id="3.40.50.1820">
    <property type="entry name" value="alpha/beta hydrolase"/>
    <property type="match status" value="1"/>
</dbReference>
<reference evidence="3 4" key="1">
    <citation type="journal article" date="2010" name="J. Bacteriol.">
        <title>Genome sequence of Lentisphaera araneosa HTCC2155T, the type species of the order Lentisphaerales in the phylum Lentisphaerae.</title>
        <authorList>
            <person name="Thrash J.C."/>
            <person name="Cho J.C."/>
            <person name="Vergin K.L."/>
            <person name="Morris R.M."/>
            <person name="Giovannoni S.J."/>
        </authorList>
    </citation>
    <scope>NUCLEOTIDE SEQUENCE [LARGE SCALE GENOMIC DNA]</scope>
    <source>
        <strain evidence="3 4">HTCC2155</strain>
    </source>
</reference>
<dbReference type="RefSeq" id="WP_007277143.1">
    <property type="nucleotide sequence ID" value="NZ_ABCK01000003.1"/>
</dbReference>
<protein>
    <submittedName>
        <fullName evidence="3">Acetyl esterase family enzyme</fullName>
    </submittedName>
</protein>
<dbReference type="SUPFAM" id="SSF53474">
    <property type="entry name" value="alpha/beta-Hydrolases"/>
    <property type="match status" value="1"/>
</dbReference>
<dbReference type="PANTHER" id="PTHR48081:SF6">
    <property type="entry name" value="PEPTIDASE S9 PROLYL OLIGOPEPTIDASE CATALYTIC DOMAIN-CONTAINING PROTEIN"/>
    <property type="match status" value="1"/>
</dbReference>
<dbReference type="GO" id="GO:0016787">
    <property type="term" value="F:hydrolase activity"/>
    <property type="evidence" value="ECO:0007669"/>
    <property type="project" value="UniProtKB-KW"/>
</dbReference>
<gene>
    <name evidence="3" type="ORF">LNTAR_13532</name>
</gene>